<gene>
    <name evidence="5" type="primary">adk</name>
    <name evidence="8" type="ORF">A3B90_01470</name>
</gene>
<keyword evidence="5" id="KW-0479">Metal-binding</keyword>
<accession>A0A1F6M4Q3</accession>
<keyword evidence="5" id="KW-0862">Zinc</keyword>
<dbReference type="PANTHER" id="PTHR23359">
    <property type="entry name" value="NUCLEOTIDE KINASE"/>
    <property type="match status" value="1"/>
</dbReference>
<dbReference type="InterPro" id="IPR000850">
    <property type="entry name" value="Adenylat/UMP-CMP_kin"/>
</dbReference>
<feature type="binding site" evidence="5">
    <location>
        <position position="102"/>
    </location>
    <ligand>
        <name>AMP</name>
        <dbReference type="ChEBI" id="CHEBI:456215"/>
    </ligand>
</feature>
<protein>
    <recommendedName>
        <fullName evidence="5 7">Adenylate kinase</fullName>
        <shortName evidence="5">AK</shortName>
        <ecNumber evidence="5 7">2.7.4.3</ecNumber>
    </recommendedName>
    <alternativeName>
        <fullName evidence="5">ATP-AMP transphosphorylase</fullName>
    </alternativeName>
    <alternativeName>
        <fullName evidence="5">ATP:AMP phosphotransferase</fullName>
    </alternativeName>
    <alternativeName>
        <fullName evidence="5">Adenylate monophosphate kinase</fullName>
    </alternativeName>
</protein>
<feature type="binding site" evidence="5">
    <location>
        <begin position="17"/>
        <end position="22"/>
    </location>
    <ligand>
        <name>ATP</name>
        <dbReference type="ChEBI" id="CHEBI:30616"/>
    </ligand>
</feature>
<keyword evidence="2 5" id="KW-0545">Nucleotide biosynthesis</keyword>
<evidence type="ECO:0000313" key="9">
    <source>
        <dbReference type="Proteomes" id="UP000178742"/>
    </source>
</evidence>
<proteinExistence type="inferred from homology"/>
<name>A0A1F6M4Q3_9BACT</name>
<feature type="binding site" evidence="5">
    <location>
        <position position="138"/>
    </location>
    <ligand>
        <name>ATP</name>
        <dbReference type="ChEBI" id="CHEBI:30616"/>
    </ligand>
</feature>
<organism evidence="8 9">
    <name type="scientific">Candidatus Magasanikbacteria bacterium RIFCSPHIGHO2_02_FULL_41_13</name>
    <dbReference type="NCBI Taxonomy" id="1798676"/>
    <lineage>
        <taxon>Bacteria</taxon>
        <taxon>Candidatus Magasanikiibacteriota</taxon>
    </lineage>
</organism>
<dbReference type="EMBL" id="MFPX01000016">
    <property type="protein sequence ID" value="OGH66559.1"/>
    <property type="molecule type" value="Genomic_DNA"/>
</dbReference>
<feature type="binding site" evidence="5">
    <location>
        <position position="141"/>
    </location>
    <ligand>
        <name>Zn(2+)</name>
        <dbReference type="ChEBI" id="CHEBI:29105"/>
        <note>structural</note>
    </ligand>
</feature>
<keyword evidence="3 5" id="KW-0547">Nucleotide-binding</keyword>
<dbReference type="Proteomes" id="UP000178742">
    <property type="component" value="Unassembled WGS sequence"/>
</dbReference>
<dbReference type="EC" id="2.7.4.3" evidence="5 7"/>
<comment type="similarity">
    <text evidence="5 6">Belongs to the adenylate kinase family.</text>
</comment>
<dbReference type="CDD" id="cd01428">
    <property type="entry name" value="ADK"/>
    <property type="match status" value="1"/>
</dbReference>
<dbReference type="Pfam" id="PF00406">
    <property type="entry name" value="ADK"/>
    <property type="match status" value="1"/>
</dbReference>
<keyword evidence="4 5" id="KW-0418">Kinase</keyword>
<reference evidence="8 9" key="1">
    <citation type="journal article" date="2016" name="Nat. Commun.">
        <title>Thousands of microbial genomes shed light on interconnected biogeochemical processes in an aquifer system.</title>
        <authorList>
            <person name="Anantharaman K."/>
            <person name="Brown C.T."/>
            <person name="Hug L.A."/>
            <person name="Sharon I."/>
            <person name="Castelle C.J."/>
            <person name="Probst A.J."/>
            <person name="Thomas B.C."/>
            <person name="Singh A."/>
            <person name="Wilkins M.J."/>
            <person name="Karaoz U."/>
            <person name="Brodie E.L."/>
            <person name="Williams K.H."/>
            <person name="Hubbard S.S."/>
            <person name="Banfield J.F."/>
        </authorList>
    </citation>
    <scope>NUCLEOTIDE SEQUENCE [LARGE SCALE GENOMIC DNA]</scope>
</reference>
<feature type="binding site" evidence="5">
    <location>
        <position position="163"/>
    </location>
    <ligand>
        <name>Zn(2+)</name>
        <dbReference type="ChEBI" id="CHEBI:29105"/>
        <note>structural</note>
    </ligand>
</feature>
<feature type="binding site" evidence="5">
    <location>
        <position position="170"/>
    </location>
    <ligand>
        <name>AMP</name>
        <dbReference type="ChEBI" id="CHEBI:456215"/>
    </ligand>
</feature>
<evidence type="ECO:0000256" key="6">
    <source>
        <dbReference type="RuleBase" id="RU003330"/>
    </source>
</evidence>
<dbReference type="STRING" id="1798676.A3B90_01470"/>
<dbReference type="AlphaFoldDB" id="A0A1F6M4Q3"/>
<dbReference type="GO" id="GO:0005524">
    <property type="term" value="F:ATP binding"/>
    <property type="evidence" value="ECO:0007669"/>
    <property type="project" value="UniProtKB-UniRule"/>
</dbReference>
<feature type="binding site" evidence="5">
    <location>
        <position position="210"/>
    </location>
    <ligand>
        <name>ATP</name>
        <dbReference type="ChEBI" id="CHEBI:30616"/>
    </ligand>
</feature>
<keyword evidence="1 5" id="KW-0808">Transferase</keyword>
<dbReference type="GO" id="GO:0005737">
    <property type="term" value="C:cytoplasm"/>
    <property type="evidence" value="ECO:0007669"/>
    <property type="project" value="UniProtKB-SubCell"/>
</dbReference>
<feature type="binding site" evidence="5">
    <location>
        <position position="144"/>
    </location>
    <ligand>
        <name>Zn(2+)</name>
        <dbReference type="ChEBI" id="CHEBI:29105"/>
        <note>structural</note>
    </ligand>
</feature>
<evidence type="ECO:0000256" key="3">
    <source>
        <dbReference type="ARBA" id="ARBA00022741"/>
    </source>
</evidence>
<comment type="subcellular location">
    <subcellularLocation>
        <location evidence="5 7">Cytoplasm</location>
    </subcellularLocation>
</comment>
<dbReference type="InterPro" id="IPR027417">
    <property type="entry name" value="P-loop_NTPase"/>
</dbReference>
<comment type="caution">
    <text evidence="8">The sequence shown here is derived from an EMBL/GenBank/DDBJ whole genome shotgun (WGS) entry which is preliminary data.</text>
</comment>
<evidence type="ECO:0000313" key="8">
    <source>
        <dbReference type="EMBL" id="OGH66559.1"/>
    </source>
</evidence>
<feature type="binding site" evidence="5">
    <location>
        <position position="43"/>
    </location>
    <ligand>
        <name>AMP</name>
        <dbReference type="ChEBI" id="CHEBI:456215"/>
    </ligand>
</feature>
<dbReference type="GO" id="GO:0004017">
    <property type="term" value="F:AMP kinase activity"/>
    <property type="evidence" value="ECO:0007669"/>
    <property type="project" value="UniProtKB-UniRule"/>
</dbReference>
<keyword evidence="5 7" id="KW-0067">ATP-binding</keyword>
<evidence type="ECO:0000256" key="7">
    <source>
        <dbReference type="RuleBase" id="RU003331"/>
    </source>
</evidence>
<dbReference type="SUPFAM" id="SSF52540">
    <property type="entry name" value="P-loop containing nucleoside triphosphate hydrolases"/>
    <property type="match status" value="1"/>
</dbReference>
<dbReference type="Gene3D" id="3.40.50.300">
    <property type="entry name" value="P-loop containing nucleotide triphosphate hydrolases"/>
    <property type="match status" value="1"/>
</dbReference>
<comment type="catalytic activity">
    <reaction evidence="5 7">
        <text>AMP + ATP = 2 ADP</text>
        <dbReference type="Rhea" id="RHEA:12973"/>
        <dbReference type="ChEBI" id="CHEBI:30616"/>
        <dbReference type="ChEBI" id="CHEBI:456215"/>
        <dbReference type="ChEBI" id="CHEBI:456216"/>
        <dbReference type="EC" id="2.7.4.3"/>
    </reaction>
</comment>
<dbReference type="GO" id="GO:0008270">
    <property type="term" value="F:zinc ion binding"/>
    <property type="evidence" value="ECO:0007669"/>
    <property type="project" value="UniProtKB-UniRule"/>
</dbReference>
<dbReference type="GO" id="GO:0044209">
    <property type="term" value="P:AMP salvage"/>
    <property type="evidence" value="ECO:0007669"/>
    <property type="project" value="UniProtKB-UniRule"/>
</dbReference>
<evidence type="ECO:0000256" key="2">
    <source>
        <dbReference type="ARBA" id="ARBA00022727"/>
    </source>
</evidence>
<dbReference type="UniPathway" id="UPA00588">
    <property type="reaction ID" value="UER00649"/>
</dbReference>
<keyword evidence="5" id="KW-0963">Cytoplasm</keyword>
<evidence type="ECO:0000256" key="4">
    <source>
        <dbReference type="ARBA" id="ARBA00022777"/>
    </source>
</evidence>
<comment type="domain">
    <text evidence="5">Consists of three domains, a large central CORE domain and two small peripheral domains, NMPbind and LID, which undergo movements during catalysis. The LID domain closes over the site of phosphoryl transfer upon ATP binding. Assembling and dissambling the active center during each catalytic cycle provides an effective means to prevent ATP hydrolysis. Some bacteria have evolved a zinc-coordinating structure that stabilizes the LID domain.</text>
</comment>
<feature type="binding site" evidence="5">
    <location>
        <position position="181"/>
    </location>
    <ligand>
        <name>AMP</name>
        <dbReference type="ChEBI" id="CHEBI:456215"/>
    </ligand>
</feature>
<evidence type="ECO:0000256" key="1">
    <source>
        <dbReference type="ARBA" id="ARBA00022679"/>
    </source>
</evidence>
<feature type="binding site" evidence="5">
    <location>
        <position position="160"/>
    </location>
    <ligand>
        <name>Zn(2+)</name>
        <dbReference type="ChEBI" id="CHEBI:29105"/>
        <note>structural</note>
    </ligand>
</feature>
<comment type="caution">
    <text evidence="5">Lacks conserved residue(s) required for the propagation of feature annotation.</text>
</comment>
<dbReference type="HAMAP" id="MF_00235">
    <property type="entry name" value="Adenylate_kinase_Adk"/>
    <property type="match status" value="1"/>
</dbReference>
<sequence>MVQNPNWKVIILLGIPGSGKGTQTQMLAENPNYVPISTGQLFRNIDADEFADPSEKELVHRIKKGQMVPDYLVYKIAFHAIEQALSAGKIPVLDGAIRSVDQAKGYEKFFEEKGIADKVAVVEIAITDELSFKRLATRKVCANCGYIIPYSPENFKKELCDQCGGKMTVRNDDHPEIVQKRIDTQGNKFLQAIVEYYKEFGHVFVVDGSRSIPEVDADVRKILGLT</sequence>
<dbReference type="PRINTS" id="PR00094">
    <property type="entry name" value="ADENYLTKNASE"/>
</dbReference>
<evidence type="ECO:0000256" key="5">
    <source>
        <dbReference type="HAMAP-Rule" id="MF_00235"/>
    </source>
</evidence>
<feature type="binding site" evidence="5">
    <location>
        <position position="38"/>
    </location>
    <ligand>
        <name>AMP</name>
        <dbReference type="ChEBI" id="CHEBI:456215"/>
    </ligand>
</feature>
<comment type="function">
    <text evidence="5">Catalyzes the reversible transfer of the terminal phosphate group between ATP and AMP. Plays an important role in cellular energy homeostasis and in adenine nucleotide metabolism.</text>
</comment>
<comment type="pathway">
    <text evidence="5">Purine metabolism; AMP biosynthesis via salvage pathway; AMP from ADP: step 1/1.</text>
</comment>
<comment type="subunit">
    <text evidence="5 7">Monomer.</text>
</comment>